<organism evidence="4 5">
    <name type="scientific">Fraxinus pennsylvanica</name>
    <dbReference type="NCBI Taxonomy" id="56036"/>
    <lineage>
        <taxon>Eukaryota</taxon>
        <taxon>Viridiplantae</taxon>
        <taxon>Streptophyta</taxon>
        <taxon>Embryophyta</taxon>
        <taxon>Tracheophyta</taxon>
        <taxon>Spermatophyta</taxon>
        <taxon>Magnoliopsida</taxon>
        <taxon>eudicotyledons</taxon>
        <taxon>Gunneridae</taxon>
        <taxon>Pentapetalae</taxon>
        <taxon>asterids</taxon>
        <taxon>lamiids</taxon>
        <taxon>Lamiales</taxon>
        <taxon>Oleaceae</taxon>
        <taxon>Oleeae</taxon>
        <taxon>Fraxinus</taxon>
    </lineage>
</organism>
<evidence type="ECO:0000259" key="3">
    <source>
        <dbReference type="Pfam" id="PF01657"/>
    </source>
</evidence>
<reference evidence="4" key="1">
    <citation type="submission" date="2023-05" db="EMBL/GenBank/DDBJ databases">
        <authorList>
            <person name="Huff M."/>
        </authorList>
    </citation>
    <scope>NUCLEOTIDE SEQUENCE</scope>
</reference>
<dbReference type="CDD" id="cd23509">
    <property type="entry name" value="Gnk2-like"/>
    <property type="match status" value="1"/>
</dbReference>
<evidence type="ECO:0000256" key="2">
    <source>
        <dbReference type="ARBA" id="ARBA00022737"/>
    </source>
</evidence>
<gene>
    <name evidence="4" type="ORF">FPE_LOCUS35326</name>
</gene>
<feature type="domain" description="Gnk2-homologous" evidence="3">
    <location>
        <begin position="2"/>
        <end position="49"/>
    </location>
</feature>
<dbReference type="Gene3D" id="3.30.430.20">
    <property type="entry name" value="Gnk2 domain, C-X8-C-X2-C motif"/>
    <property type="match status" value="1"/>
</dbReference>
<dbReference type="PANTHER" id="PTHR32099">
    <property type="entry name" value="CYSTEINE-RICH REPEAT SECRETORY PROTEIN"/>
    <property type="match status" value="1"/>
</dbReference>
<dbReference type="EMBL" id="OU503058">
    <property type="protein sequence ID" value="CAI9787896.1"/>
    <property type="molecule type" value="Genomic_DNA"/>
</dbReference>
<dbReference type="InterPro" id="IPR002902">
    <property type="entry name" value="GNK2"/>
</dbReference>
<dbReference type="InterPro" id="IPR038408">
    <property type="entry name" value="GNK2_sf"/>
</dbReference>
<evidence type="ECO:0000256" key="1">
    <source>
        <dbReference type="ARBA" id="ARBA00022729"/>
    </source>
</evidence>
<accession>A0AAD2AJZ5</accession>
<dbReference type="Pfam" id="PF01657">
    <property type="entry name" value="Stress-antifung"/>
    <property type="match status" value="1"/>
</dbReference>
<keyword evidence="2" id="KW-0677">Repeat</keyword>
<protein>
    <recommendedName>
        <fullName evidence="3">Gnk2-homologous domain-containing protein</fullName>
    </recommendedName>
</protein>
<sequence>MSNSTYSANLNCLLSSVSSNTDTNGFYNASMGEYADRVNAIALCRGDVQLDIVAFVEQKILTSPEEFNWDLTTLLNNLHSQAAFGGSLKKFAAANRTGPDSFDNLWTYAVHP</sequence>
<dbReference type="PANTHER" id="PTHR32099:SF51">
    <property type="entry name" value="CYSTEINE-RICH RECEPTOR-LIKE PROTEIN KINASE 25 ISOFORM X1"/>
    <property type="match status" value="1"/>
</dbReference>
<evidence type="ECO:0000313" key="4">
    <source>
        <dbReference type="EMBL" id="CAI9787896.1"/>
    </source>
</evidence>
<keyword evidence="5" id="KW-1185">Reference proteome</keyword>
<evidence type="ECO:0000313" key="5">
    <source>
        <dbReference type="Proteomes" id="UP000834106"/>
    </source>
</evidence>
<proteinExistence type="predicted"/>
<keyword evidence="1" id="KW-0732">Signal</keyword>
<name>A0AAD2AJZ5_9LAMI</name>
<dbReference type="Proteomes" id="UP000834106">
    <property type="component" value="Chromosome 23"/>
</dbReference>
<dbReference type="AlphaFoldDB" id="A0AAD2AJZ5"/>